<dbReference type="Pfam" id="PF02737">
    <property type="entry name" value="3HCDH_N"/>
    <property type="match status" value="1"/>
</dbReference>
<accession>X0V1Q2</accession>
<dbReference type="SUPFAM" id="SSF51735">
    <property type="entry name" value="NAD(P)-binding Rossmann-fold domains"/>
    <property type="match status" value="1"/>
</dbReference>
<name>X0V1Q2_9ZZZZ</name>
<dbReference type="InterPro" id="IPR006168">
    <property type="entry name" value="G3P_DH_NAD-dep"/>
</dbReference>
<gene>
    <name evidence="3" type="ORF">S01H1_41206</name>
</gene>
<feature type="domain" description="3-hydroxyacyl-CoA dehydrogenase NAD binding" evidence="2">
    <location>
        <begin position="5"/>
        <end position="155"/>
    </location>
</feature>
<dbReference type="EMBL" id="BARS01026125">
    <property type="protein sequence ID" value="GAG12004.1"/>
    <property type="molecule type" value="Genomic_DNA"/>
</dbReference>
<dbReference type="PRINTS" id="PR00077">
    <property type="entry name" value="GPDHDRGNASE"/>
</dbReference>
<keyword evidence="1" id="KW-0560">Oxidoreductase</keyword>
<dbReference type="InterPro" id="IPR006176">
    <property type="entry name" value="3-OHacyl-CoA_DH_NAD-bd"/>
</dbReference>
<sequence>MEIKKVSVIGAGTMGHGIAQVTATAHMDVSLNDVKDEFLARAKSGIDTSLDRMLKKEKITEKEKEAILSRITFTTDIAKAVKDADLVIEAIPEDLELKKEMFKKLDSLSKPEAILATNTSQYSITEIASVVANPSRVIGTHFFNPPVMMRLVEIV</sequence>
<dbReference type="PANTHER" id="PTHR48075">
    <property type="entry name" value="3-HYDROXYACYL-COA DEHYDROGENASE FAMILY PROTEIN"/>
    <property type="match status" value="1"/>
</dbReference>
<dbReference type="AlphaFoldDB" id="X0V1Q2"/>
<feature type="non-terminal residue" evidence="3">
    <location>
        <position position="155"/>
    </location>
</feature>
<evidence type="ECO:0000256" key="1">
    <source>
        <dbReference type="ARBA" id="ARBA00023002"/>
    </source>
</evidence>
<dbReference type="GO" id="GO:0006631">
    <property type="term" value="P:fatty acid metabolic process"/>
    <property type="evidence" value="ECO:0007669"/>
    <property type="project" value="InterPro"/>
</dbReference>
<dbReference type="PANTHER" id="PTHR48075:SF5">
    <property type="entry name" value="3-HYDROXYBUTYRYL-COA DEHYDROGENASE"/>
    <property type="match status" value="1"/>
</dbReference>
<reference evidence="3" key="1">
    <citation type="journal article" date="2014" name="Front. Microbiol.">
        <title>High frequency of phylogenetically diverse reductive dehalogenase-homologous genes in deep subseafloor sedimentary metagenomes.</title>
        <authorList>
            <person name="Kawai M."/>
            <person name="Futagami T."/>
            <person name="Toyoda A."/>
            <person name="Takaki Y."/>
            <person name="Nishi S."/>
            <person name="Hori S."/>
            <person name="Arai W."/>
            <person name="Tsubouchi T."/>
            <person name="Morono Y."/>
            <person name="Uchiyama I."/>
            <person name="Ito T."/>
            <person name="Fujiyama A."/>
            <person name="Inagaki F."/>
            <person name="Takami H."/>
        </authorList>
    </citation>
    <scope>NUCLEOTIDE SEQUENCE</scope>
    <source>
        <strain evidence="3">Expedition CK06-06</strain>
    </source>
</reference>
<proteinExistence type="predicted"/>
<dbReference type="Gene3D" id="3.40.50.720">
    <property type="entry name" value="NAD(P)-binding Rossmann-like Domain"/>
    <property type="match status" value="1"/>
</dbReference>
<evidence type="ECO:0000313" key="3">
    <source>
        <dbReference type="EMBL" id="GAG12004.1"/>
    </source>
</evidence>
<dbReference type="FunFam" id="3.40.50.720:FF:000009">
    <property type="entry name" value="Fatty oxidation complex, alpha subunit"/>
    <property type="match status" value="1"/>
</dbReference>
<organism evidence="3">
    <name type="scientific">marine sediment metagenome</name>
    <dbReference type="NCBI Taxonomy" id="412755"/>
    <lineage>
        <taxon>unclassified sequences</taxon>
        <taxon>metagenomes</taxon>
        <taxon>ecological metagenomes</taxon>
    </lineage>
</organism>
<dbReference type="GO" id="GO:0070403">
    <property type="term" value="F:NAD+ binding"/>
    <property type="evidence" value="ECO:0007669"/>
    <property type="project" value="InterPro"/>
</dbReference>
<evidence type="ECO:0000259" key="2">
    <source>
        <dbReference type="Pfam" id="PF02737"/>
    </source>
</evidence>
<protein>
    <recommendedName>
        <fullName evidence="2">3-hydroxyacyl-CoA dehydrogenase NAD binding domain-containing protein</fullName>
    </recommendedName>
</protein>
<dbReference type="GO" id="GO:0016491">
    <property type="term" value="F:oxidoreductase activity"/>
    <property type="evidence" value="ECO:0007669"/>
    <property type="project" value="UniProtKB-KW"/>
</dbReference>
<dbReference type="InterPro" id="IPR036291">
    <property type="entry name" value="NAD(P)-bd_dom_sf"/>
</dbReference>
<dbReference type="GO" id="GO:0006072">
    <property type="term" value="P:glycerol-3-phosphate metabolic process"/>
    <property type="evidence" value="ECO:0007669"/>
    <property type="project" value="InterPro"/>
</dbReference>
<comment type="caution">
    <text evidence="3">The sequence shown here is derived from an EMBL/GenBank/DDBJ whole genome shotgun (WGS) entry which is preliminary data.</text>
</comment>